<reference evidence="2 3" key="1">
    <citation type="submission" date="2020-10" db="EMBL/GenBank/DDBJ databases">
        <title>Myceligenerans pegani sp. nov., an endophytic actinomycete isolated from Peganum harmala L. in Xinjiang, China.</title>
        <authorList>
            <person name="Xin L."/>
        </authorList>
    </citation>
    <scope>NUCLEOTIDE SEQUENCE [LARGE SCALE GENOMIC DNA]</scope>
    <source>
        <strain evidence="2 3">TRM65318</strain>
    </source>
</reference>
<keyword evidence="3" id="KW-1185">Reference proteome</keyword>
<dbReference type="PROSITE" id="PS51257">
    <property type="entry name" value="PROKAR_LIPOPROTEIN"/>
    <property type="match status" value="1"/>
</dbReference>
<proteinExistence type="predicted"/>
<evidence type="ECO:0000313" key="2">
    <source>
        <dbReference type="EMBL" id="MBE1877318.1"/>
    </source>
</evidence>
<feature type="region of interest" description="Disordered" evidence="1">
    <location>
        <begin position="20"/>
        <end position="41"/>
    </location>
</feature>
<evidence type="ECO:0000313" key="3">
    <source>
        <dbReference type="Proteomes" id="UP000625527"/>
    </source>
</evidence>
<comment type="caution">
    <text evidence="2">The sequence shown here is derived from an EMBL/GenBank/DDBJ whole genome shotgun (WGS) entry which is preliminary data.</text>
</comment>
<dbReference type="Proteomes" id="UP000625527">
    <property type="component" value="Unassembled WGS sequence"/>
</dbReference>
<sequence>MRRTAAVALVAALSLTGCSMPSTGPGGADAGTVEAPPEPLGTEAAGEQFLQIVAPYDGVRDQFEEAVDSEAPLEQQTGLAAAVAAALRAEAEGLHRSAWPDEVAADAHALAATIQEAAGHWEGAAAAESKKEVMKHVDQAMKVDDGGAEAAIRETLGLADAGASE</sequence>
<accession>A0ABR9N0Y9</accession>
<gene>
    <name evidence="2" type="ORF">IHE71_16625</name>
</gene>
<dbReference type="EMBL" id="JADAQT010000099">
    <property type="protein sequence ID" value="MBE1877318.1"/>
    <property type="molecule type" value="Genomic_DNA"/>
</dbReference>
<organism evidence="2 3">
    <name type="scientific">Myceligenerans pegani</name>
    <dbReference type="NCBI Taxonomy" id="2776917"/>
    <lineage>
        <taxon>Bacteria</taxon>
        <taxon>Bacillati</taxon>
        <taxon>Actinomycetota</taxon>
        <taxon>Actinomycetes</taxon>
        <taxon>Micrococcales</taxon>
        <taxon>Promicromonosporaceae</taxon>
        <taxon>Myceligenerans</taxon>
    </lineage>
</organism>
<evidence type="ECO:0000256" key="1">
    <source>
        <dbReference type="SAM" id="MobiDB-lite"/>
    </source>
</evidence>
<protein>
    <submittedName>
        <fullName evidence="2">Uncharacterized protein</fullName>
    </submittedName>
</protein>
<name>A0ABR9N0Y9_9MICO</name>
<dbReference type="RefSeq" id="WP_192863884.1">
    <property type="nucleotide sequence ID" value="NZ_JADAQT010000099.1"/>
</dbReference>